<dbReference type="EMBL" id="CP036298">
    <property type="protein sequence ID" value="QDV25936.1"/>
    <property type="molecule type" value="Genomic_DNA"/>
</dbReference>
<name>A0A518GBE6_9BACT</name>
<feature type="repeat" description="TPR" evidence="1">
    <location>
        <begin position="144"/>
        <end position="177"/>
    </location>
</feature>
<dbReference type="Gene3D" id="1.25.40.10">
    <property type="entry name" value="Tetratricopeptide repeat domain"/>
    <property type="match status" value="1"/>
</dbReference>
<feature type="transmembrane region" description="Helical" evidence="3">
    <location>
        <begin position="69"/>
        <end position="86"/>
    </location>
</feature>
<sequence>MHAEARWSVSRMDAKLTGPGDAGRCPSQNESDYSLTKPLVARTSSWWRLCSVLAVLFSLQGAGAYFAGLPGLVAATMMYFVLKVLLQRRAKSFQKAGLRLMAEERYREAAAMFEAGYQYFSDRRWADRYRAISMLDYSGMDWREIMLANMATNMALAGDRERAIQLYQQCLELYPDSRLAKPALRFLMAGTDG</sequence>
<evidence type="ECO:0000313" key="4">
    <source>
        <dbReference type="EMBL" id="QDV25936.1"/>
    </source>
</evidence>
<evidence type="ECO:0000256" key="3">
    <source>
        <dbReference type="SAM" id="Phobius"/>
    </source>
</evidence>
<evidence type="ECO:0000256" key="2">
    <source>
        <dbReference type="SAM" id="MobiDB-lite"/>
    </source>
</evidence>
<reference evidence="4 5" key="1">
    <citation type="submission" date="2019-02" db="EMBL/GenBank/DDBJ databases">
        <title>Deep-cultivation of Planctomycetes and their phenomic and genomic characterization uncovers novel biology.</title>
        <authorList>
            <person name="Wiegand S."/>
            <person name="Jogler M."/>
            <person name="Boedeker C."/>
            <person name="Pinto D."/>
            <person name="Vollmers J."/>
            <person name="Rivas-Marin E."/>
            <person name="Kohn T."/>
            <person name="Peeters S.H."/>
            <person name="Heuer A."/>
            <person name="Rast P."/>
            <person name="Oberbeckmann S."/>
            <person name="Bunk B."/>
            <person name="Jeske O."/>
            <person name="Meyerdierks A."/>
            <person name="Storesund J.E."/>
            <person name="Kallscheuer N."/>
            <person name="Luecker S."/>
            <person name="Lage O.M."/>
            <person name="Pohl T."/>
            <person name="Merkel B.J."/>
            <person name="Hornburger P."/>
            <person name="Mueller R.-W."/>
            <person name="Bruemmer F."/>
            <person name="Labrenz M."/>
            <person name="Spormann A.M."/>
            <person name="Op den Camp H."/>
            <person name="Overmann J."/>
            <person name="Amann R."/>
            <person name="Jetten M.S.M."/>
            <person name="Mascher T."/>
            <person name="Medema M.H."/>
            <person name="Devos D.P."/>
            <person name="Kaster A.-K."/>
            <person name="Ovreas L."/>
            <person name="Rohde M."/>
            <person name="Galperin M.Y."/>
            <person name="Jogler C."/>
        </authorList>
    </citation>
    <scope>NUCLEOTIDE SEQUENCE [LARGE SCALE GENOMIC DNA]</scope>
    <source>
        <strain evidence="4 5">Q31a</strain>
    </source>
</reference>
<accession>A0A518GBE6</accession>
<dbReference type="KEGG" id="ahel:Q31a_43050"/>
<keyword evidence="3" id="KW-1133">Transmembrane helix</keyword>
<evidence type="ECO:0000256" key="1">
    <source>
        <dbReference type="PROSITE-ProRule" id="PRU00339"/>
    </source>
</evidence>
<dbReference type="InterPro" id="IPR019734">
    <property type="entry name" value="TPR_rpt"/>
</dbReference>
<keyword evidence="1" id="KW-0802">TPR repeat</keyword>
<dbReference type="PROSITE" id="PS50005">
    <property type="entry name" value="TPR"/>
    <property type="match status" value="1"/>
</dbReference>
<evidence type="ECO:0000313" key="5">
    <source>
        <dbReference type="Proteomes" id="UP000318017"/>
    </source>
</evidence>
<keyword evidence="5" id="KW-1185">Reference proteome</keyword>
<proteinExistence type="predicted"/>
<gene>
    <name evidence="4" type="ORF">Q31a_43050</name>
</gene>
<dbReference type="Proteomes" id="UP000318017">
    <property type="component" value="Chromosome"/>
</dbReference>
<keyword evidence="3" id="KW-0812">Transmembrane</keyword>
<feature type="region of interest" description="Disordered" evidence="2">
    <location>
        <begin position="1"/>
        <end position="30"/>
    </location>
</feature>
<dbReference type="InterPro" id="IPR011990">
    <property type="entry name" value="TPR-like_helical_dom_sf"/>
</dbReference>
<dbReference type="AlphaFoldDB" id="A0A518GBE6"/>
<protein>
    <submittedName>
        <fullName evidence="4">Uncharacterized protein</fullName>
    </submittedName>
</protein>
<dbReference type="SUPFAM" id="SSF48452">
    <property type="entry name" value="TPR-like"/>
    <property type="match status" value="1"/>
</dbReference>
<organism evidence="4 5">
    <name type="scientific">Aureliella helgolandensis</name>
    <dbReference type="NCBI Taxonomy" id="2527968"/>
    <lineage>
        <taxon>Bacteria</taxon>
        <taxon>Pseudomonadati</taxon>
        <taxon>Planctomycetota</taxon>
        <taxon>Planctomycetia</taxon>
        <taxon>Pirellulales</taxon>
        <taxon>Pirellulaceae</taxon>
        <taxon>Aureliella</taxon>
    </lineage>
</organism>
<keyword evidence="3" id="KW-0472">Membrane</keyword>